<keyword evidence="2" id="KW-1185">Reference proteome</keyword>
<proteinExistence type="predicted"/>
<protein>
    <recommendedName>
        <fullName evidence="3">Baseplate protein J-like domain-containing protein</fullName>
    </recommendedName>
</protein>
<reference evidence="1 2" key="1">
    <citation type="submission" date="2018-08" db="EMBL/GenBank/DDBJ databases">
        <title>Chitinophaga sp. K20C18050901, a novel bacterium isolated from forest soil.</title>
        <authorList>
            <person name="Wang C."/>
        </authorList>
    </citation>
    <scope>NUCLEOTIDE SEQUENCE [LARGE SCALE GENOMIC DNA]</scope>
    <source>
        <strain evidence="1 2">K20C18050901</strain>
    </source>
</reference>
<evidence type="ECO:0008006" key="3">
    <source>
        <dbReference type="Google" id="ProtNLM"/>
    </source>
</evidence>
<gene>
    <name evidence="1" type="ORF">DXN04_20015</name>
</gene>
<name>A0A3E1NZF5_9BACT</name>
<sequence length="1222" mass="140226">MKHLFDYIRDGVTQSERYLPALHPSYVKIDDRSTGDLLMELMEFSKQIRYYDLNNDEQGHWEEFLQHDLRIELEYISRLDFGAFQTAQQNIRSELEHAGDEEQLQKGLTALFDLLYSIAILLGNQLELARQADTRAAFWNYIDQVMDSVELDVYHLLSYEQQALALFPAGTVLHTVDPAGSFDRSMQRAATDPYTNNFLGYESLNEIYNRLRARFYQVTSAAGRQLTLLEPEHQHHPHIGLLLTFLELYKQLQQRINQLTERHLEYYYKTVLGIPRKAARPDDAHVILVPAPQAPNQTIPENTLFSAELIKGQPPVLFRLLFDVPVSQTRLKALRTVFVSHHKQITARGEDQQDVIETQVYMQKLPIPTAAAYLPDAPPVSSWPMLGEEQAELGDNSRTMEILSMGFILASPVLYLEEGVRTLTIHLYGTTESFQKLSTYIANLSAVMNRKEDVLKWELLAAAFQVYYTAPEGWQYVKEYTARLTSDSIQLTFTIGMSAPPVVVYNQKVHSEQYRTTHPMVKVLLNNNSFHHPYSYLQYLQLDRITIHARVKGCRAVQLRNNVGPLSAANPFQLFGPAPAVGSYLQISNANIFNRYTKQFCLQLEWLDLPMVEGGFNKWYADYHAGMTNDAFQVSMSNMRDGVFMPAKEKRQLFPLFKIGHDKKLAEKTDIEHIDFIRINFNNTPLKSNYYEDGVVRLELTNPPVAFGQRLYTQLFPEVVTHNAGKWAKKRPIPNPPYIPLVKSITVDYELEHTQMLRPELVNEAEQHTSLYHIYPFGYRLCFPQSNESEFTLLPGFEHAANLYIGLDNVKQQEVLSFLFQLEEKYYSDTTGTLQNYYWSYLHNDKWLALEQHHILADSTQNFIRSGIIVLKMPILDAGGHTRLEAGIQWLRLSCTDAPATRPMVKGIFLNAGIVRREQAGTTVSTSLPPLSIKALQKEIRGIQQVYQFFPSFGGRPAETKEEYYVRVSERLRHKNRPILGVDVIQMVLEAYPDLLIAKYIANHEDAGPELQLIVVPKQQVPEPRADLATLYSIRDYIKGLLPPYMEVAVHNPVYERVKVICDVVFNSKDSSYYLVRIQEDIHHFLTPWLYDKGADLNIGSKIYKADLMSFIRKLPYVAYMTAFSIVHFFKEGDLHCVLDTAVQDVDFIMPSTPGAVLIPADHHSINVTDEMRYREPAPMGINSMITGEEMIVGRKPLPEYGYTDDTLDMEGEMIRLSIHSK</sequence>
<evidence type="ECO:0000313" key="1">
    <source>
        <dbReference type="EMBL" id="RFM33312.1"/>
    </source>
</evidence>
<dbReference type="AlphaFoldDB" id="A0A3E1NZF5"/>
<organism evidence="1 2">
    <name type="scientific">Chitinophaga silvisoli</name>
    <dbReference type="NCBI Taxonomy" id="2291814"/>
    <lineage>
        <taxon>Bacteria</taxon>
        <taxon>Pseudomonadati</taxon>
        <taxon>Bacteroidota</taxon>
        <taxon>Chitinophagia</taxon>
        <taxon>Chitinophagales</taxon>
        <taxon>Chitinophagaceae</taxon>
        <taxon>Chitinophaga</taxon>
    </lineage>
</organism>
<dbReference type="RefSeq" id="WP_116855160.1">
    <property type="nucleotide sequence ID" value="NZ_QTJV01000007.1"/>
</dbReference>
<comment type="caution">
    <text evidence="1">The sequence shown here is derived from an EMBL/GenBank/DDBJ whole genome shotgun (WGS) entry which is preliminary data.</text>
</comment>
<dbReference type="EMBL" id="QTJV01000007">
    <property type="protein sequence ID" value="RFM33312.1"/>
    <property type="molecule type" value="Genomic_DNA"/>
</dbReference>
<dbReference type="OrthoDB" id="9762853at2"/>
<dbReference type="Proteomes" id="UP000261174">
    <property type="component" value="Unassembled WGS sequence"/>
</dbReference>
<evidence type="ECO:0000313" key="2">
    <source>
        <dbReference type="Proteomes" id="UP000261174"/>
    </source>
</evidence>
<accession>A0A3E1NZF5</accession>